<dbReference type="CDD" id="cd06158">
    <property type="entry name" value="S2P-M50_like_1"/>
    <property type="match status" value="1"/>
</dbReference>
<name>A0A7G9WC04_ALKCA</name>
<evidence type="ECO:0000256" key="3">
    <source>
        <dbReference type="ARBA" id="ARBA00007931"/>
    </source>
</evidence>
<dbReference type="Pfam" id="PF02163">
    <property type="entry name" value="Peptidase_M50"/>
    <property type="match status" value="1"/>
</dbReference>
<evidence type="ECO:0000256" key="11">
    <source>
        <dbReference type="ARBA" id="ARBA00023049"/>
    </source>
</evidence>
<keyword evidence="4" id="KW-1003">Cell membrane</keyword>
<dbReference type="GO" id="GO:0006508">
    <property type="term" value="P:proteolysis"/>
    <property type="evidence" value="ECO:0007669"/>
    <property type="project" value="UniProtKB-KW"/>
</dbReference>
<evidence type="ECO:0000256" key="9">
    <source>
        <dbReference type="ARBA" id="ARBA00022833"/>
    </source>
</evidence>
<evidence type="ECO:0000313" key="16">
    <source>
        <dbReference type="Proteomes" id="UP000516160"/>
    </source>
</evidence>
<accession>A0A7G9WC04</accession>
<proteinExistence type="inferred from homology"/>
<dbReference type="PANTHER" id="PTHR35864:SF1">
    <property type="entry name" value="ZINC METALLOPROTEASE YWHC-RELATED"/>
    <property type="match status" value="1"/>
</dbReference>
<keyword evidence="16" id="KW-1185">Reference proteome</keyword>
<feature type="transmembrane region" description="Helical" evidence="13">
    <location>
        <begin position="54"/>
        <end position="70"/>
    </location>
</feature>
<protein>
    <submittedName>
        <fullName evidence="15">Site-2 protease family protein</fullName>
    </submittedName>
</protein>
<dbReference type="InterPro" id="IPR052348">
    <property type="entry name" value="Metallopeptidase_M50B"/>
</dbReference>
<feature type="transmembrane region" description="Helical" evidence="13">
    <location>
        <begin position="177"/>
        <end position="195"/>
    </location>
</feature>
<evidence type="ECO:0000256" key="6">
    <source>
        <dbReference type="ARBA" id="ARBA00022692"/>
    </source>
</evidence>
<keyword evidence="8" id="KW-0378">Hydrolase</keyword>
<dbReference type="KEGG" id="acae:HYG86_16260"/>
<evidence type="ECO:0000256" key="12">
    <source>
        <dbReference type="ARBA" id="ARBA00023136"/>
    </source>
</evidence>
<feature type="transmembrane region" description="Helical" evidence="13">
    <location>
        <begin position="127"/>
        <end position="148"/>
    </location>
</feature>
<comment type="subcellular location">
    <subcellularLocation>
        <location evidence="2">Cell membrane</location>
        <topology evidence="2">Multi-pass membrane protein</topology>
    </subcellularLocation>
</comment>
<feature type="domain" description="Peptidase M50" evidence="14">
    <location>
        <begin position="126"/>
        <end position="186"/>
    </location>
</feature>
<sequence>MRGLNEFLNQIHVILPALLIALTFHEYAHAKAADLLGDPTPRRSGRLTLNPVDHIDPMGLLMLVFVRFGWARPVPINPFNFRGDRNRGLIIVSVAGPLANLVLGFVSVILFYLVIIWGSPTSNVTNYLYTFFQYLTMYNIYLMLFNLIPIPPLDGSKVLSSLLSSDLRYRYQQVEQYAPFILILLLMSGVIPTILGEMASGIIGSMHSIVVAVLNAIL</sequence>
<evidence type="ECO:0000256" key="13">
    <source>
        <dbReference type="SAM" id="Phobius"/>
    </source>
</evidence>
<organism evidence="15 16">
    <name type="scientific">Alkalicella caledoniensis</name>
    <dbReference type="NCBI Taxonomy" id="2731377"/>
    <lineage>
        <taxon>Bacteria</taxon>
        <taxon>Bacillati</taxon>
        <taxon>Bacillota</taxon>
        <taxon>Clostridia</taxon>
        <taxon>Eubacteriales</taxon>
        <taxon>Proteinivoracaceae</taxon>
        <taxon>Alkalicella</taxon>
    </lineage>
</organism>
<dbReference type="RefSeq" id="WP_213166612.1">
    <property type="nucleotide sequence ID" value="NZ_CP058559.1"/>
</dbReference>
<gene>
    <name evidence="15" type="ORF">HYG86_16260</name>
</gene>
<dbReference type="EMBL" id="CP058559">
    <property type="protein sequence ID" value="QNO16216.1"/>
    <property type="molecule type" value="Genomic_DNA"/>
</dbReference>
<evidence type="ECO:0000313" key="15">
    <source>
        <dbReference type="EMBL" id="QNO16216.1"/>
    </source>
</evidence>
<dbReference type="GO" id="GO:0046872">
    <property type="term" value="F:metal ion binding"/>
    <property type="evidence" value="ECO:0007669"/>
    <property type="project" value="UniProtKB-KW"/>
</dbReference>
<comment type="similarity">
    <text evidence="3">Belongs to the peptidase M50B family.</text>
</comment>
<evidence type="ECO:0000256" key="7">
    <source>
        <dbReference type="ARBA" id="ARBA00022723"/>
    </source>
</evidence>
<dbReference type="PANTHER" id="PTHR35864">
    <property type="entry name" value="ZINC METALLOPROTEASE MJ0611-RELATED"/>
    <property type="match status" value="1"/>
</dbReference>
<keyword evidence="12 13" id="KW-0472">Membrane</keyword>
<keyword evidence="10 13" id="KW-1133">Transmembrane helix</keyword>
<evidence type="ECO:0000259" key="14">
    <source>
        <dbReference type="Pfam" id="PF02163"/>
    </source>
</evidence>
<keyword evidence="11" id="KW-0482">Metalloprotease</keyword>
<evidence type="ECO:0000256" key="2">
    <source>
        <dbReference type="ARBA" id="ARBA00004651"/>
    </source>
</evidence>
<dbReference type="InterPro" id="IPR044537">
    <property type="entry name" value="Rip2-like"/>
</dbReference>
<dbReference type="AlphaFoldDB" id="A0A7G9WC04"/>
<dbReference type="GO" id="GO:0008237">
    <property type="term" value="F:metallopeptidase activity"/>
    <property type="evidence" value="ECO:0007669"/>
    <property type="project" value="UniProtKB-KW"/>
</dbReference>
<dbReference type="InterPro" id="IPR008915">
    <property type="entry name" value="Peptidase_M50"/>
</dbReference>
<keyword evidence="7" id="KW-0479">Metal-binding</keyword>
<reference evidence="15 16" key="1">
    <citation type="submission" date="2020-07" db="EMBL/GenBank/DDBJ databases">
        <title>Alkalicella. sp. LB2 genome.</title>
        <authorList>
            <person name="Postec A."/>
            <person name="Quemeneur M."/>
        </authorList>
    </citation>
    <scope>NUCLEOTIDE SEQUENCE [LARGE SCALE GENOMIC DNA]</scope>
    <source>
        <strain evidence="15 16">LB2</strain>
    </source>
</reference>
<evidence type="ECO:0000256" key="10">
    <source>
        <dbReference type="ARBA" id="ARBA00022989"/>
    </source>
</evidence>
<comment type="cofactor">
    <cofactor evidence="1">
        <name>Zn(2+)</name>
        <dbReference type="ChEBI" id="CHEBI:29105"/>
    </cofactor>
</comment>
<feature type="transmembrane region" description="Helical" evidence="13">
    <location>
        <begin position="90"/>
        <end position="115"/>
    </location>
</feature>
<evidence type="ECO:0000256" key="8">
    <source>
        <dbReference type="ARBA" id="ARBA00022801"/>
    </source>
</evidence>
<keyword evidence="6 13" id="KW-0812">Transmembrane</keyword>
<keyword evidence="5 15" id="KW-0645">Protease</keyword>
<dbReference type="Proteomes" id="UP000516160">
    <property type="component" value="Chromosome"/>
</dbReference>
<dbReference type="GO" id="GO:0005886">
    <property type="term" value="C:plasma membrane"/>
    <property type="evidence" value="ECO:0007669"/>
    <property type="project" value="UniProtKB-SubCell"/>
</dbReference>
<evidence type="ECO:0000256" key="5">
    <source>
        <dbReference type="ARBA" id="ARBA00022670"/>
    </source>
</evidence>
<evidence type="ECO:0000256" key="4">
    <source>
        <dbReference type="ARBA" id="ARBA00022475"/>
    </source>
</evidence>
<keyword evidence="9" id="KW-0862">Zinc</keyword>
<evidence type="ECO:0000256" key="1">
    <source>
        <dbReference type="ARBA" id="ARBA00001947"/>
    </source>
</evidence>